<dbReference type="GO" id="GO:0019005">
    <property type="term" value="C:SCF ubiquitin ligase complex"/>
    <property type="evidence" value="ECO:0007669"/>
    <property type="project" value="TreeGrafter"/>
</dbReference>
<dbReference type="InterPro" id="IPR032675">
    <property type="entry name" value="LRR_dom_sf"/>
</dbReference>
<organism evidence="2">
    <name type="scientific">Chrysotila carterae</name>
    <name type="common">Marine alga</name>
    <name type="synonym">Syracosphaera carterae</name>
    <dbReference type="NCBI Taxonomy" id="13221"/>
    <lineage>
        <taxon>Eukaryota</taxon>
        <taxon>Haptista</taxon>
        <taxon>Haptophyta</taxon>
        <taxon>Prymnesiophyceae</taxon>
        <taxon>Isochrysidales</taxon>
        <taxon>Isochrysidaceae</taxon>
        <taxon>Chrysotila</taxon>
    </lineage>
</organism>
<dbReference type="InterPro" id="IPR006553">
    <property type="entry name" value="Leu-rich_rpt_Cys-con_subtyp"/>
</dbReference>
<sequence length="681" mass="73159">MSEASCSISATANNPVTALSGPLSTHKTAGLLLSPRIAMFVSAAGATVLAVYWYHRATRHSVASRKPRPPHSIYCIADGEPQQTASRALPDVSELQPQDAAPCADYCVTLLNSAPTLSACEVEPSARSRLACRLDDTPRKPVGPKTKLVRSSASGSASGSALGPPSARMWNDWLVASLVLSKLDDWRDLLSAHFVCREWRAVLRAMPVEKIALDPDVCWRPGKEFERLFSSSMSWRMTHECSQQKCMELRMIASALPRLRAIDLSRICDHLDDSVIVALARGCPELRSIDFGRCGNCTPCPTDVAVDAICANCPLLEVLRPPMEEVSQLRVLEALADGCPQLRHLGPINLSVWYLPSQGADMESDAACVNAALGRLGARCPQLATLQLCGVYSKMALGGFGSLLTVEVDDATDLSSESVCQLAAGSPRLQTLRICRSRGLTNASLEALGVHCRKLRALTLFDVRWIDGRGLHAIGRGCAQLTKLWLDGVDYDADGGIETIAANCALLEDLSLGCGSTSPQQPDAALAAIANGCAHMRTLSLRANLLSDEGLRCLNGRADALEQLALQDVQDVSPGGLLRLVLHGLPRLRALSADMQAVMIGEFLEALLCARVADLGVMDGARVLTIDVYAEELKCSFQVGIANDAFLHQSAEARRSFAERFGFTTAAQPNDFARPAAQQHT</sequence>
<dbReference type="SUPFAM" id="SSF52047">
    <property type="entry name" value="RNI-like"/>
    <property type="match status" value="1"/>
</dbReference>
<name>A0A7S4EXF7_CHRCT</name>
<dbReference type="EMBL" id="HBIZ01018132">
    <property type="protein sequence ID" value="CAE0758734.1"/>
    <property type="molecule type" value="Transcribed_RNA"/>
</dbReference>
<evidence type="ECO:0000313" key="2">
    <source>
        <dbReference type="EMBL" id="CAE0758734.1"/>
    </source>
</evidence>
<accession>A0A7S4EXF7</accession>
<proteinExistence type="predicted"/>
<feature type="region of interest" description="Disordered" evidence="1">
    <location>
        <begin position="135"/>
        <end position="164"/>
    </location>
</feature>
<gene>
    <name evidence="2" type="ORF">PCAR00345_LOCUS11328</name>
</gene>
<dbReference type="GO" id="GO:0031146">
    <property type="term" value="P:SCF-dependent proteasomal ubiquitin-dependent protein catabolic process"/>
    <property type="evidence" value="ECO:0007669"/>
    <property type="project" value="TreeGrafter"/>
</dbReference>
<dbReference type="PANTHER" id="PTHR13318">
    <property type="entry name" value="PARTNER OF PAIRED, ISOFORM B-RELATED"/>
    <property type="match status" value="1"/>
</dbReference>
<feature type="compositionally biased region" description="Low complexity" evidence="1">
    <location>
        <begin position="151"/>
        <end position="164"/>
    </location>
</feature>
<dbReference type="Gene3D" id="3.80.10.10">
    <property type="entry name" value="Ribonuclease Inhibitor"/>
    <property type="match status" value="2"/>
</dbReference>
<evidence type="ECO:0008006" key="3">
    <source>
        <dbReference type="Google" id="ProtNLM"/>
    </source>
</evidence>
<evidence type="ECO:0000256" key="1">
    <source>
        <dbReference type="SAM" id="MobiDB-lite"/>
    </source>
</evidence>
<protein>
    <recommendedName>
        <fullName evidence="3">F-box domain-containing protein</fullName>
    </recommendedName>
</protein>
<dbReference type="SMART" id="SM00367">
    <property type="entry name" value="LRR_CC"/>
    <property type="match status" value="6"/>
</dbReference>
<dbReference type="AlphaFoldDB" id="A0A7S4EXF7"/>
<reference evidence="2" key="1">
    <citation type="submission" date="2021-01" db="EMBL/GenBank/DDBJ databases">
        <authorList>
            <person name="Corre E."/>
            <person name="Pelletier E."/>
            <person name="Niang G."/>
            <person name="Scheremetjew M."/>
            <person name="Finn R."/>
            <person name="Kale V."/>
            <person name="Holt S."/>
            <person name="Cochrane G."/>
            <person name="Meng A."/>
            <person name="Brown T."/>
            <person name="Cohen L."/>
        </authorList>
    </citation>
    <scope>NUCLEOTIDE SEQUENCE</scope>
    <source>
        <strain evidence="2">CCMP645</strain>
    </source>
</reference>